<protein>
    <recommendedName>
        <fullName evidence="7">Alpha-ketoglutarate-dependent dioxygenase AlkB-like domain-containing protein</fullName>
    </recommendedName>
</protein>
<dbReference type="HOGENOM" id="CLU_029471_0_0_1"/>
<evidence type="ECO:0000256" key="3">
    <source>
        <dbReference type="ARBA" id="ARBA00023002"/>
    </source>
</evidence>
<organism evidence="8 9">
    <name type="scientific">Drechslerella stenobrocha 248</name>
    <dbReference type="NCBI Taxonomy" id="1043628"/>
    <lineage>
        <taxon>Eukaryota</taxon>
        <taxon>Fungi</taxon>
        <taxon>Dikarya</taxon>
        <taxon>Ascomycota</taxon>
        <taxon>Pezizomycotina</taxon>
        <taxon>Orbiliomycetes</taxon>
        <taxon>Orbiliales</taxon>
        <taxon>Orbiliaceae</taxon>
        <taxon>Drechslerella</taxon>
    </lineage>
</organism>
<dbReference type="GO" id="GO:0046872">
    <property type="term" value="F:metal ion binding"/>
    <property type="evidence" value="ECO:0007669"/>
    <property type="project" value="UniProtKB-KW"/>
</dbReference>
<feature type="compositionally biased region" description="Low complexity" evidence="6">
    <location>
        <begin position="348"/>
        <end position="362"/>
    </location>
</feature>
<feature type="region of interest" description="Disordered" evidence="6">
    <location>
        <begin position="299"/>
        <end position="387"/>
    </location>
</feature>
<dbReference type="Pfam" id="PF13532">
    <property type="entry name" value="2OG-FeII_Oxy_2"/>
    <property type="match status" value="1"/>
</dbReference>
<dbReference type="GO" id="GO:0051213">
    <property type="term" value="F:dioxygenase activity"/>
    <property type="evidence" value="ECO:0007669"/>
    <property type="project" value="UniProtKB-KW"/>
</dbReference>
<name>W7IBA9_9PEZI</name>
<feature type="domain" description="Alpha-ketoglutarate-dependent dioxygenase AlkB-like" evidence="7">
    <location>
        <begin position="192"/>
        <end position="469"/>
    </location>
</feature>
<dbReference type="Gene3D" id="2.60.120.590">
    <property type="entry name" value="Alpha-ketoglutarate-dependent dioxygenase AlkB-like"/>
    <property type="match status" value="1"/>
</dbReference>
<keyword evidence="1 5" id="KW-0479">Metal-binding</keyword>
<evidence type="ECO:0000256" key="2">
    <source>
        <dbReference type="ARBA" id="ARBA00022964"/>
    </source>
</evidence>
<dbReference type="OrthoDB" id="6614653at2759"/>
<comment type="cofactor">
    <cofactor evidence="5">
        <name>Fe(2+)</name>
        <dbReference type="ChEBI" id="CHEBI:29033"/>
    </cofactor>
    <text evidence="5">Binds 1 Fe(2+) ion per subunit.</text>
</comment>
<dbReference type="SUPFAM" id="SSF51197">
    <property type="entry name" value="Clavaminate synthase-like"/>
    <property type="match status" value="1"/>
</dbReference>
<feature type="compositionally biased region" description="Pro residues" evidence="6">
    <location>
        <begin position="299"/>
        <end position="310"/>
    </location>
</feature>
<dbReference type="PANTHER" id="PTHR16557">
    <property type="entry name" value="ALKYLATED DNA REPAIR PROTEIN ALKB-RELATED"/>
    <property type="match status" value="1"/>
</dbReference>
<evidence type="ECO:0000256" key="5">
    <source>
        <dbReference type="PIRSR" id="PIRSR604574-2"/>
    </source>
</evidence>
<keyword evidence="4 5" id="KW-0408">Iron</keyword>
<sequence>MDAHAVAPATVRAVYKHCHKLPLAAIQTPILDPRDASSLRPVNEIAPDALAAVYSDFLSRPVQPAELLPATVYEHPSVPGTIRIPHYVPIRLRFPSTLPRLFRIPLHHITVTPTMHYSYMLTTATTLRTTGLRIVPSLLPVAVQDALLSKLLLRDLSNPDHLTNVHLHYNLPPPPSQSSFFDLPPDTEYSPKDPALHKPLSLSLLLARKLRWMTLGGQYDWSTKQYPDGPPVPFPRDIRNLVHGIFPSIEPQAAICNTYSPGDTLSAHRDVSEEADKDLVSISIGCDALFLISLSPSNPPSDPLFDPPSENPVEEPAQVNPAQENPDGKAAEDNIDGKPTQENTDVTNSNEKNANGKNANGKNVDEKKHRRKKGKTVQPPPAPPLDQHTLVLRIRSGDALIMGGPSRWAWHAVPKVIPDTCPPELANWPASPPDEGHKIHQGEGHKNERDGKDEWAGWLKHKRVNLNLRQMYNHTRAGAPSD</sequence>
<dbReference type="InterPro" id="IPR027450">
    <property type="entry name" value="AlkB-like"/>
</dbReference>
<feature type="binding site" evidence="5">
    <location>
        <position position="270"/>
    </location>
    <ligand>
        <name>Fe cation</name>
        <dbReference type="ChEBI" id="CHEBI:24875"/>
        <note>catalytic</note>
    </ligand>
</feature>
<dbReference type="Proteomes" id="UP000024837">
    <property type="component" value="Unassembled WGS sequence"/>
</dbReference>
<dbReference type="GO" id="GO:0005737">
    <property type="term" value="C:cytoplasm"/>
    <property type="evidence" value="ECO:0007669"/>
    <property type="project" value="TreeGrafter"/>
</dbReference>
<dbReference type="GO" id="GO:0005634">
    <property type="term" value="C:nucleus"/>
    <property type="evidence" value="ECO:0007669"/>
    <property type="project" value="TreeGrafter"/>
</dbReference>
<evidence type="ECO:0000256" key="4">
    <source>
        <dbReference type="ARBA" id="ARBA00023004"/>
    </source>
</evidence>
<feature type="binding site" evidence="5">
    <location>
        <position position="268"/>
    </location>
    <ligand>
        <name>Fe cation</name>
        <dbReference type="ChEBI" id="CHEBI:24875"/>
        <note>catalytic</note>
    </ligand>
</feature>
<reference evidence="8 9" key="1">
    <citation type="submission" date="2013-05" db="EMBL/GenBank/DDBJ databases">
        <title>Drechslerella stenobrocha genome reveals carnivorous origination and mechanical trapping mechanism of predatory fungi.</title>
        <authorList>
            <person name="Liu X."/>
            <person name="Zhang W."/>
            <person name="Liu K."/>
        </authorList>
    </citation>
    <scope>NUCLEOTIDE SEQUENCE [LARGE SCALE GENOMIC DNA]</scope>
    <source>
        <strain evidence="8 9">248</strain>
    </source>
</reference>
<dbReference type="InterPro" id="IPR037151">
    <property type="entry name" value="AlkB-like_sf"/>
</dbReference>
<accession>W7IBA9</accession>
<evidence type="ECO:0000256" key="6">
    <source>
        <dbReference type="SAM" id="MobiDB-lite"/>
    </source>
</evidence>
<evidence type="ECO:0000259" key="7">
    <source>
        <dbReference type="Pfam" id="PF13532"/>
    </source>
</evidence>
<keyword evidence="3" id="KW-0560">Oxidoreductase</keyword>
<keyword evidence="2" id="KW-0223">Dioxygenase</keyword>
<evidence type="ECO:0000256" key="1">
    <source>
        <dbReference type="ARBA" id="ARBA00022723"/>
    </source>
</evidence>
<proteinExistence type="predicted"/>
<dbReference type="PANTHER" id="PTHR16557:SF2">
    <property type="entry name" value="NUCLEIC ACID DIOXYGENASE ALKBH1"/>
    <property type="match status" value="1"/>
</dbReference>
<dbReference type="EMBL" id="KI966418">
    <property type="protein sequence ID" value="EWC46385.1"/>
    <property type="molecule type" value="Genomic_DNA"/>
</dbReference>
<evidence type="ECO:0000313" key="8">
    <source>
        <dbReference type="EMBL" id="EWC46385.1"/>
    </source>
</evidence>
<dbReference type="AlphaFoldDB" id="W7IBA9"/>
<gene>
    <name evidence="8" type="ORF">DRE_04328</name>
</gene>
<dbReference type="InterPro" id="IPR004574">
    <property type="entry name" value="Alkb"/>
</dbReference>
<keyword evidence="9" id="KW-1185">Reference proteome</keyword>
<evidence type="ECO:0000313" key="9">
    <source>
        <dbReference type="Proteomes" id="UP000024837"/>
    </source>
</evidence>
<feature type="compositionally biased region" description="Basic and acidic residues" evidence="6">
    <location>
        <begin position="326"/>
        <end position="336"/>
    </location>
</feature>